<dbReference type="GO" id="GO:0046961">
    <property type="term" value="F:proton-transporting ATPase activity, rotational mechanism"/>
    <property type="evidence" value="ECO:0007669"/>
    <property type="project" value="InterPro"/>
</dbReference>
<reference evidence="16" key="2">
    <citation type="submission" date="2019-01" db="EMBL/GenBank/DDBJ databases">
        <title>Genome sequence of Desulfonema ishimotonii strain Tokyo 01.</title>
        <authorList>
            <person name="Fukui M."/>
        </authorList>
    </citation>
    <scope>NUCLEOTIDE SEQUENCE [LARGE SCALE GENOMIC DNA]</scope>
    <source>
        <strain evidence="16">Tokyo 01</strain>
    </source>
</reference>
<dbReference type="InterPro" id="IPR000194">
    <property type="entry name" value="ATPase_F1/V1/A1_a/bsu_nucl-bd"/>
</dbReference>
<dbReference type="SUPFAM" id="SSF50615">
    <property type="entry name" value="N-terminal domain of alpha and beta subunits of F1 ATP synthase"/>
    <property type="match status" value="1"/>
</dbReference>
<dbReference type="InterPro" id="IPR003593">
    <property type="entry name" value="AAA+_ATPase"/>
</dbReference>
<sequence>MKKKFEGRVHSVRGSVVDVRFPDALPPVHSLMRTGESGRIVIEVTDHPDTDRVRGIALTATAGLGREDRVWTDGEPLQAPVGEGLLGRMFNVFGEAIDGRPPPENMTLRSVHQPPIPLADRVTTESVFTTGIKVVDLLMPLEQGGKAGLFGGAGVGKTVLITELIHNMVGRHKGISIFCGIGERCREGEELYREMAGAGVLKNTAMIFGQMNESPGARFRVGHTALTMAEYFRDDLGRDVLLLVDNIFRFIQAGMELSGLMGRLPSRLGYQPTMGTELAELEERISSTERAAITSIQAVYVPADDLTDPAAVHTFAHLSATIVLSRKRASEGLYPAIDPLESRSVMLSPRIVGERHYRVAREVRKTLATYEELKDIIAMLGLEELAREDRRTVARARRLERFLTQPFFTTGHFTGYEGRMVDAEETLSGCERILNDEFADLPESALYMIGTADEALGKADRPAEAF</sequence>
<dbReference type="InterPro" id="IPR005722">
    <property type="entry name" value="ATP_synth_F1_bsu"/>
</dbReference>
<dbReference type="InterPro" id="IPR020003">
    <property type="entry name" value="ATPase_a/bsu_AS"/>
</dbReference>
<comment type="function">
    <text evidence="13">Produces ATP from ADP in the presence of a proton gradient across the membrane. The catalytic sites are hosted primarily by the beta subunits.</text>
</comment>
<evidence type="ECO:0000256" key="7">
    <source>
        <dbReference type="ARBA" id="ARBA00022840"/>
    </source>
</evidence>
<dbReference type="EMBL" id="BEXT01000001">
    <property type="protein sequence ID" value="GBC61488.1"/>
    <property type="molecule type" value="Genomic_DNA"/>
</dbReference>
<comment type="subcellular location">
    <subcellularLocation>
        <location evidence="13">Cell membrane</location>
        <topology evidence="13">Peripheral membrane protein</topology>
    </subcellularLocation>
    <subcellularLocation>
        <location evidence="1">Membrane</location>
    </subcellularLocation>
</comment>
<dbReference type="NCBIfam" id="TIGR03305">
    <property type="entry name" value="alt_F1F0_F1_bet"/>
    <property type="match status" value="1"/>
</dbReference>
<dbReference type="SUPFAM" id="SSF47917">
    <property type="entry name" value="C-terminal domain of alpha and beta subunits of F1 ATP synthase"/>
    <property type="match status" value="1"/>
</dbReference>
<dbReference type="RefSeq" id="WP_124328773.1">
    <property type="nucleotide sequence ID" value="NZ_BEXT01000001.1"/>
</dbReference>
<dbReference type="CDD" id="cd18110">
    <property type="entry name" value="ATP-synt_F1_beta_C"/>
    <property type="match status" value="1"/>
</dbReference>
<name>A0A401FWY2_9BACT</name>
<dbReference type="FunFam" id="1.10.1140.10:FF:000006">
    <property type="entry name" value="ATP synthase subunit beta"/>
    <property type="match status" value="1"/>
</dbReference>
<dbReference type="InterPro" id="IPR017691">
    <property type="entry name" value="Alt_ATPase_F1_bsu"/>
</dbReference>
<evidence type="ECO:0000313" key="15">
    <source>
        <dbReference type="EMBL" id="GBC61488.1"/>
    </source>
</evidence>
<dbReference type="EC" id="7.1.2.2" evidence="13"/>
<dbReference type="Gene3D" id="2.40.10.170">
    <property type="match status" value="1"/>
</dbReference>
<dbReference type="GO" id="GO:0045259">
    <property type="term" value="C:proton-transporting ATP synthase complex"/>
    <property type="evidence" value="ECO:0007669"/>
    <property type="project" value="UniProtKB-KW"/>
</dbReference>
<keyword evidence="8 13" id="KW-1278">Translocase</keyword>
<evidence type="ECO:0000256" key="11">
    <source>
        <dbReference type="ARBA" id="ARBA00023196"/>
    </source>
</evidence>
<dbReference type="SMART" id="SM00382">
    <property type="entry name" value="AAA"/>
    <property type="match status" value="1"/>
</dbReference>
<keyword evidence="10 13" id="KW-0472">Membrane</keyword>
<evidence type="ECO:0000256" key="5">
    <source>
        <dbReference type="ARBA" id="ARBA00022741"/>
    </source>
</evidence>
<dbReference type="Gene3D" id="3.40.50.300">
    <property type="entry name" value="P-loop containing nucleotide triphosphate hydrolases"/>
    <property type="match status" value="1"/>
</dbReference>
<keyword evidence="9 13" id="KW-0406">Ion transport</keyword>
<evidence type="ECO:0000256" key="13">
    <source>
        <dbReference type="HAMAP-Rule" id="MF_01347"/>
    </source>
</evidence>
<keyword evidence="5 13" id="KW-0547">Nucleotide-binding</keyword>
<keyword evidence="7 13" id="KW-0067">ATP-binding</keyword>
<protein>
    <recommendedName>
        <fullName evidence="13">ATP synthase subunit beta</fullName>
        <ecNumber evidence="13">7.1.2.2</ecNumber>
    </recommendedName>
    <alternativeName>
        <fullName evidence="13">ATP synthase F1 sector subunit beta</fullName>
    </alternativeName>
    <alternativeName>
        <fullName evidence="13">F-ATPase subunit beta</fullName>
    </alternativeName>
</protein>
<evidence type="ECO:0000256" key="1">
    <source>
        <dbReference type="ARBA" id="ARBA00004370"/>
    </source>
</evidence>
<feature type="binding site" evidence="13">
    <location>
        <begin position="151"/>
        <end position="158"/>
    </location>
    <ligand>
        <name>ATP</name>
        <dbReference type="ChEBI" id="CHEBI:30616"/>
    </ligand>
</feature>
<evidence type="ECO:0000259" key="14">
    <source>
        <dbReference type="SMART" id="SM00382"/>
    </source>
</evidence>
<keyword evidence="16" id="KW-1185">Reference proteome</keyword>
<dbReference type="FunFam" id="3.40.50.300:FF:001630">
    <property type="entry name" value="ATP synthase subunit beta"/>
    <property type="match status" value="1"/>
</dbReference>
<evidence type="ECO:0000256" key="6">
    <source>
        <dbReference type="ARBA" id="ARBA00022781"/>
    </source>
</evidence>
<evidence type="ECO:0000256" key="4">
    <source>
        <dbReference type="ARBA" id="ARBA00022475"/>
    </source>
</evidence>
<dbReference type="NCBIfam" id="TIGR01039">
    <property type="entry name" value="atpD"/>
    <property type="match status" value="1"/>
</dbReference>
<dbReference type="Pfam" id="PF00006">
    <property type="entry name" value="ATP-synt_ab"/>
    <property type="match status" value="1"/>
</dbReference>
<dbReference type="InterPro" id="IPR036121">
    <property type="entry name" value="ATPase_F1/V1/A1_a/bsu_N_sf"/>
</dbReference>
<feature type="domain" description="AAA+ ATPase" evidence="14">
    <location>
        <begin position="143"/>
        <end position="328"/>
    </location>
</feature>
<keyword evidence="6 13" id="KW-0375">Hydrogen ion transport</keyword>
<reference evidence="16" key="1">
    <citation type="submission" date="2017-11" db="EMBL/GenBank/DDBJ databases">
        <authorList>
            <person name="Watanabe M."/>
            <person name="Kojima H."/>
        </authorList>
    </citation>
    <scope>NUCLEOTIDE SEQUENCE [LARGE SCALE GENOMIC DNA]</scope>
    <source>
        <strain evidence="16">Tokyo 01</strain>
    </source>
</reference>
<dbReference type="InterPro" id="IPR050053">
    <property type="entry name" value="ATPase_alpha/beta_chains"/>
</dbReference>
<gene>
    <name evidence="13" type="primary">atpD</name>
    <name evidence="15" type="ORF">DENIS_2450</name>
</gene>
<comment type="caution">
    <text evidence="15">The sequence shown here is derived from an EMBL/GenBank/DDBJ whole genome shotgun (WGS) entry which is preliminary data.</text>
</comment>
<dbReference type="AlphaFoldDB" id="A0A401FWY2"/>
<keyword evidence="12 13" id="KW-0066">ATP synthesis</keyword>
<dbReference type="Pfam" id="PF02874">
    <property type="entry name" value="ATP-synt_ab_N"/>
    <property type="match status" value="1"/>
</dbReference>
<proteinExistence type="inferred from homology"/>
<dbReference type="Gene3D" id="1.10.1140.10">
    <property type="entry name" value="Bovine Mitochondrial F1-atpase, Atp Synthase Beta Chain, Chain D, domain 3"/>
    <property type="match status" value="1"/>
</dbReference>
<dbReference type="PANTHER" id="PTHR15184:SF71">
    <property type="entry name" value="ATP SYNTHASE SUBUNIT BETA, MITOCHONDRIAL"/>
    <property type="match status" value="1"/>
</dbReference>
<keyword evidence="11 13" id="KW-0139">CF(1)</keyword>
<keyword evidence="4 13" id="KW-1003">Cell membrane</keyword>
<dbReference type="InterPro" id="IPR004100">
    <property type="entry name" value="ATPase_F1/V1/A1_a/bsu_N"/>
</dbReference>
<evidence type="ECO:0000256" key="8">
    <source>
        <dbReference type="ARBA" id="ARBA00022967"/>
    </source>
</evidence>
<dbReference type="InterPro" id="IPR055190">
    <property type="entry name" value="ATP-synt_VA_C"/>
</dbReference>
<dbReference type="GO" id="GO:0005886">
    <property type="term" value="C:plasma membrane"/>
    <property type="evidence" value="ECO:0007669"/>
    <property type="project" value="UniProtKB-SubCell"/>
</dbReference>
<dbReference type="GO" id="GO:0005524">
    <property type="term" value="F:ATP binding"/>
    <property type="evidence" value="ECO:0007669"/>
    <property type="project" value="UniProtKB-UniRule"/>
</dbReference>
<evidence type="ECO:0000313" key="16">
    <source>
        <dbReference type="Proteomes" id="UP000288096"/>
    </source>
</evidence>
<dbReference type="InterPro" id="IPR024034">
    <property type="entry name" value="ATPase_F1/V1_b/a_C"/>
</dbReference>
<evidence type="ECO:0000256" key="9">
    <source>
        <dbReference type="ARBA" id="ARBA00023065"/>
    </source>
</evidence>
<dbReference type="CDD" id="cd01133">
    <property type="entry name" value="F1-ATPase_beta_CD"/>
    <property type="match status" value="1"/>
</dbReference>
<evidence type="ECO:0000256" key="12">
    <source>
        <dbReference type="ARBA" id="ARBA00023310"/>
    </source>
</evidence>
<dbReference type="InterPro" id="IPR027417">
    <property type="entry name" value="P-loop_NTPase"/>
</dbReference>
<accession>A0A401FWY2</accession>
<dbReference type="Proteomes" id="UP000288096">
    <property type="component" value="Unassembled WGS sequence"/>
</dbReference>
<evidence type="ECO:0000256" key="10">
    <source>
        <dbReference type="ARBA" id="ARBA00023136"/>
    </source>
</evidence>
<dbReference type="PROSITE" id="PS00152">
    <property type="entry name" value="ATPASE_ALPHA_BETA"/>
    <property type="match status" value="1"/>
</dbReference>
<organism evidence="15 16">
    <name type="scientific">Desulfonema ishimotonii</name>
    <dbReference type="NCBI Taxonomy" id="45657"/>
    <lineage>
        <taxon>Bacteria</taxon>
        <taxon>Pseudomonadati</taxon>
        <taxon>Thermodesulfobacteriota</taxon>
        <taxon>Desulfobacteria</taxon>
        <taxon>Desulfobacterales</taxon>
        <taxon>Desulfococcaceae</taxon>
        <taxon>Desulfonema</taxon>
    </lineage>
</organism>
<evidence type="ECO:0000256" key="2">
    <source>
        <dbReference type="ARBA" id="ARBA00008936"/>
    </source>
</evidence>
<dbReference type="Pfam" id="PF22919">
    <property type="entry name" value="ATP-synt_VA_C"/>
    <property type="match status" value="1"/>
</dbReference>
<evidence type="ECO:0000256" key="3">
    <source>
        <dbReference type="ARBA" id="ARBA00022448"/>
    </source>
</evidence>
<dbReference type="PANTHER" id="PTHR15184">
    <property type="entry name" value="ATP SYNTHASE"/>
    <property type="match status" value="1"/>
</dbReference>
<dbReference type="HAMAP" id="MF_01347">
    <property type="entry name" value="ATP_synth_beta_bact"/>
    <property type="match status" value="1"/>
</dbReference>
<dbReference type="OrthoDB" id="9801639at2"/>
<comment type="catalytic activity">
    <reaction evidence="13">
        <text>ATP + H2O + 4 H(+)(in) = ADP + phosphate + 5 H(+)(out)</text>
        <dbReference type="Rhea" id="RHEA:57720"/>
        <dbReference type="ChEBI" id="CHEBI:15377"/>
        <dbReference type="ChEBI" id="CHEBI:15378"/>
        <dbReference type="ChEBI" id="CHEBI:30616"/>
        <dbReference type="ChEBI" id="CHEBI:43474"/>
        <dbReference type="ChEBI" id="CHEBI:456216"/>
        <dbReference type="EC" id="7.1.2.2"/>
    </reaction>
</comment>
<comment type="similarity">
    <text evidence="2 13">Belongs to the ATPase alpha/beta chains family.</text>
</comment>
<keyword evidence="3 13" id="KW-0813">Transport</keyword>
<dbReference type="SUPFAM" id="SSF52540">
    <property type="entry name" value="P-loop containing nucleoside triphosphate hydrolases"/>
    <property type="match status" value="1"/>
</dbReference>
<dbReference type="GO" id="GO:0046933">
    <property type="term" value="F:proton-transporting ATP synthase activity, rotational mechanism"/>
    <property type="evidence" value="ECO:0007669"/>
    <property type="project" value="UniProtKB-UniRule"/>
</dbReference>